<accession>A0A815VT36</accession>
<reference evidence="1" key="1">
    <citation type="submission" date="2021-02" db="EMBL/GenBank/DDBJ databases">
        <authorList>
            <person name="Nowell W R."/>
        </authorList>
    </citation>
    <scope>NUCLEOTIDE SEQUENCE</scope>
</reference>
<evidence type="ECO:0000313" key="2">
    <source>
        <dbReference type="EMBL" id="CAF1668802.1"/>
    </source>
</evidence>
<sequence length="239" mass="27280">MLNFRRISLLQHSISFGINAHRFRSARRSSQSLSNDEKHIINETKPVSLDNLSSVVRQILSKDPSYAVRFGGRAENLFSQIPKDDLILSTNEDENDLPHPQIVAFTSVENQFQMDLGTEDKTIPSYETARCFGCRAPLQCADKTKPGFIPVEIYKHYLSTNLQKRTSEFDHDHILLINQLKNLNTSPNVVFVRGNKVDLLLKDGESYLSDVRKCLQNECTKRGLGKHSVKILWFNQCSK</sequence>
<evidence type="ECO:0000313" key="3">
    <source>
        <dbReference type="Proteomes" id="UP000663854"/>
    </source>
</evidence>
<evidence type="ECO:0000313" key="4">
    <source>
        <dbReference type="Proteomes" id="UP000663870"/>
    </source>
</evidence>
<keyword evidence="4" id="KW-1185">Reference proteome</keyword>
<organism evidence="1 3">
    <name type="scientific">Rotaria sordida</name>
    <dbReference type="NCBI Taxonomy" id="392033"/>
    <lineage>
        <taxon>Eukaryota</taxon>
        <taxon>Metazoa</taxon>
        <taxon>Spiralia</taxon>
        <taxon>Gnathifera</taxon>
        <taxon>Rotifera</taxon>
        <taxon>Eurotatoria</taxon>
        <taxon>Bdelloidea</taxon>
        <taxon>Philodinida</taxon>
        <taxon>Philodinidae</taxon>
        <taxon>Rotaria</taxon>
    </lineage>
</organism>
<evidence type="ECO:0000313" key="1">
    <source>
        <dbReference type="EMBL" id="CAF1539154.1"/>
    </source>
</evidence>
<dbReference type="InterPro" id="IPR052807">
    <property type="entry name" value="Mito_transl_resp_regulator"/>
</dbReference>
<dbReference type="PANTHER" id="PTHR46406:SF1">
    <property type="entry name" value="NITRIC OXIDE-ASSOCIATED PROTEIN 1"/>
    <property type="match status" value="1"/>
</dbReference>
<gene>
    <name evidence="2" type="ORF">JXQ802_LOCUS57241</name>
    <name evidence="1" type="ORF">PYM288_LOCUS40651</name>
</gene>
<dbReference type="EMBL" id="CAJNOH010012787">
    <property type="protein sequence ID" value="CAF1539154.1"/>
    <property type="molecule type" value="Genomic_DNA"/>
</dbReference>
<name>A0A815VT36_9BILA</name>
<dbReference type="Proteomes" id="UP000663870">
    <property type="component" value="Unassembled WGS sequence"/>
</dbReference>
<proteinExistence type="predicted"/>
<dbReference type="EMBL" id="CAJNOL010014666">
    <property type="protein sequence ID" value="CAF1668802.1"/>
    <property type="molecule type" value="Genomic_DNA"/>
</dbReference>
<dbReference type="PANTHER" id="PTHR46406">
    <property type="entry name" value="NITRIC OXIDE-ASSOCIATED PROTEIN 1"/>
    <property type="match status" value="1"/>
</dbReference>
<protein>
    <submittedName>
        <fullName evidence="1">Uncharacterized protein</fullName>
    </submittedName>
</protein>
<dbReference type="AlphaFoldDB" id="A0A815VT36"/>
<dbReference type="Proteomes" id="UP000663854">
    <property type="component" value="Unassembled WGS sequence"/>
</dbReference>
<comment type="caution">
    <text evidence="1">The sequence shown here is derived from an EMBL/GenBank/DDBJ whole genome shotgun (WGS) entry which is preliminary data.</text>
</comment>